<sequence>MNVNSQQHFLSKLHGVGIRQSHRVAIPAILISTTRSPSPLQEDITKILNQIIQSVSSHIERSSILEQSTKSSSYMVTPTCVSQQVKSDQLIHDSEVIYPIDNKD</sequence>
<organism evidence="1 2">
    <name type="scientific">Nephila pilipes</name>
    <name type="common">Giant wood spider</name>
    <name type="synonym">Nephila maculata</name>
    <dbReference type="NCBI Taxonomy" id="299642"/>
    <lineage>
        <taxon>Eukaryota</taxon>
        <taxon>Metazoa</taxon>
        <taxon>Ecdysozoa</taxon>
        <taxon>Arthropoda</taxon>
        <taxon>Chelicerata</taxon>
        <taxon>Arachnida</taxon>
        <taxon>Araneae</taxon>
        <taxon>Araneomorphae</taxon>
        <taxon>Entelegynae</taxon>
        <taxon>Araneoidea</taxon>
        <taxon>Nephilidae</taxon>
        <taxon>Nephila</taxon>
    </lineage>
</organism>
<comment type="caution">
    <text evidence="1">The sequence shown here is derived from an EMBL/GenBank/DDBJ whole genome shotgun (WGS) entry which is preliminary data.</text>
</comment>
<name>A0A8X6PKH0_NEPPI</name>
<dbReference type="EMBL" id="BMAW01069943">
    <property type="protein sequence ID" value="GFT71194.1"/>
    <property type="molecule type" value="Genomic_DNA"/>
</dbReference>
<evidence type="ECO:0000313" key="2">
    <source>
        <dbReference type="Proteomes" id="UP000887013"/>
    </source>
</evidence>
<dbReference type="Proteomes" id="UP000887013">
    <property type="component" value="Unassembled WGS sequence"/>
</dbReference>
<proteinExistence type="predicted"/>
<protein>
    <submittedName>
        <fullName evidence="1">Uncharacterized protein</fullName>
    </submittedName>
</protein>
<keyword evidence="2" id="KW-1185">Reference proteome</keyword>
<dbReference type="AlphaFoldDB" id="A0A8X6PKH0"/>
<gene>
    <name evidence="1" type="ORF">NPIL_645151</name>
</gene>
<accession>A0A8X6PKH0</accession>
<evidence type="ECO:0000313" key="1">
    <source>
        <dbReference type="EMBL" id="GFT71194.1"/>
    </source>
</evidence>
<reference evidence="1" key="1">
    <citation type="submission" date="2020-08" db="EMBL/GenBank/DDBJ databases">
        <title>Multicomponent nature underlies the extraordinary mechanical properties of spider dragline silk.</title>
        <authorList>
            <person name="Kono N."/>
            <person name="Nakamura H."/>
            <person name="Mori M."/>
            <person name="Yoshida Y."/>
            <person name="Ohtoshi R."/>
            <person name="Malay A.D."/>
            <person name="Moran D.A.P."/>
            <person name="Tomita M."/>
            <person name="Numata K."/>
            <person name="Arakawa K."/>
        </authorList>
    </citation>
    <scope>NUCLEOTIDE SEQUENCE</scope>
</reference>